<dbReference type="EMBL" id="JAGINU010000001">
    <property type="protein sequence ID" value="MBP2370210.1"/>
    <property type="molecule type" value="Genomic_DNA"/>
</dbReference>
<protein>
    <recommendedName>
        <fullName evidence="4">GH16 domain-containing protein</fullName>
    </recommendedName>
</protein>
<gene>
    <name evidence="5" type="ORF">JOF36_005906</name>
</gene>
<feature type="domain" description="GH16" evidence="4">
    <location>
        <begin position="210"/>
        <end position="425"/>
    </location>
</feature>
<feature type="region of interest" description="Disordered" evidence="2">
    <location>
        <begin position="62"/>
        <end position="90"/>
    </location>
</feature>
<keyword evidence="3" id="KW-0732">Signal</keyword>
<dbReference type="SUPFAM" id="SSF49899">
    <property type="entry name" value="Concanavalin A-like lectins/glucanases"/>
    <property type="match status" value="1"/>
</dbReference>
<dbReference type="PROSITE" id="PS51762">
    <property type="entry name" value="GH16_2"/>
    <property type="match status" value="1"/>
</dbReference>
<feature type="chain" id="PRO_5045599642" description="GH16 domain-containing protein" evidence="3">
    <location>
        <begin position="26"/>
        <end position="425"/>
    </location>
</feature>
<dbReference type="InterPro" id="IPR013783">
    <property type="entry name" value="Ig-like_fold"/>
</dbReference>
<evidence type="ECO:0000256" key="1">
    <source>
        <dbReference type="ARBA" id="ARBA00006865"/>
    </source>
</evidence>
<keyword evidence="6" id="KW-1185">Reference proteome</keyword>
<evidence type="ECO:0000256" key="2">
    <source>
        <dbReference type="SAM" id="MobiDB-lite"/>
    </source>
</evidence>
<dbReference type="Gene3D" id="2.60.40.10">
    <property type="entry name" value="Immunoglobulins"/>
    <property type="match status" value="1"/>
</dbReference>
<dbReference type="InterPro" id="IPR000757">
    <property type="entry name" value="Beta-glucanase-like"/>
</dbReference>
<reference evidence="5 6" key="1">
    <citation type="submission" date="2021-03" db="EMBL/GenBank/DDBJ databases">
        <title>Sequencing the genomes of 1000 actinobacteria strains.</title>
        <authorList>
            <person name="Klenk H.-P."/>
        </authorList>
    </citation>
    <scope>NUCLEOTIDE SEQUENCE [LARGE SCALE GENOMIC DNA]</scope>
    <source>
        <strain evidence="5 6">DSM 45256</strain>
    </source>
</reference>
<comment type="caution">
    <text evidence="5">The sequence shown here is derived from an EMBL/GenBank/DDBJ whole genome shotgun (WGS) entry which is preliminary data.</text>
</comment>
<organism evidence="5 6">
    <name type="scientific">Pseudonocardia parietis</name>
    <dbReference type="NCBI Taxonomy" id="570936"/>
    <lineage>
        <taxon>Bacteria</taxon>
        <taxon>Bacillati</taxon>
        <taxon>Actinomycetota</taxon>
        <taxon>Actinomycetes</taxon>
        <taxon>Pseudonocardiales</taxon>
        <taxon>Pseudonocardiaceae</taxon>
        <taxon>Pseudonocardia</taxon>
    </lineage>
</organism>
<feature type="signal peptide" evidence="3">
    <location>
        <begin position="1"/>
        <end position="25"/>
    </location>
</feature>
<dbReference type="InterPro" id="IPR036116">
    <property type="entry name" value="FN3_sf"/>
</dbReference>
<dbReference type="InterPro" id="IPR013320">
    <property type="entry name" value="ConA-like_dom_sf"/>
</dbReference>
<feature type="compositionally biased region" description="Pro residues" evidence="2">
    <location>
        <begin position="65"/>
        <end position="89"/>
    </location>
</feature>
<dbReference type="Gene3D" id="2.60.120.200">
    <property type="match status" value="1"/>
</dbReference>
<proteinExistence type="inferred from homology"/>
<dbReference type="RefSeq" id="WP_210033273.1">
    <property type="nucleotide sequence ID" value="NZ_JAGINU010000001.1"/>
</dbReference>
<comment type="similarity">
    <text evidence="1">Belongs to the glycosyl hydrolase 16 family.</text>
</comment>
<dbReference type="InterPro" id="IPR050546">
    <property type="entry name" value="Glycosyl_Hydrlase_16"/>
</dbReference>
<dbReference type="PANTHER" id="PTHR10963">
    <property type="entry name" value="GLYCOSYL HYDROLASE-RELATED"/>
    <property type="match status" value="1"/>
</dbReference>
<dbReference type="CDD" id="cd00413">
    <property type="entry name" value="Glyco_hydrolase_16"/>
    <property type="match status" value="1"/>
</dbReference>
<dbReference type="PANTHER" id="PTHR10963:SF55">
    <property type="entry name" value="GLYCOSIDE HYDROLASE FAMILY 16 PROTEIN"/>
    <property type="match status" value="1"/>
</dbReference>
<evidence type="ECO:0000256" key="3">
    <source>
        <dbReference type="SAM" id="SignalP"/>
    </source>
</evidence>
<name>A0ABS4W216_9PSEU</name>
<evidence type="ECO:0000259" key="4">
    <source>
        <dbReference type="PROSITE" id="PS51762"/>
    </source>
</evidence>
<feature type="region of interest" description="Disordered" evidence="2">
    <location>
        <begin position="175"/>
        <end position="208"/>
    </location>
</feature>
<accession>A0ABS4W216</accession>
<dbReference type="SUPFAM" id="SSF49265">
    <property type="entry name" value="Fibronectin type III"/>
    <property type="match status" value="1"/>
</dbReference>
<sequence length="425" mass="45405">MRLHRSWLIAAIATIAMLAGGTAMAGTGEQIDNRDEALAAITDGLALIDAGQAKITAGQEWLVANPPPAPEPEPEPTPTPTPDPEPEPAPITATAAVIEGEDEARVDWATERTDITGWHIGRDGTDTTGYGAWSTDLPAEARTFTFDLLRAGDTYRFTLTPHTAAGPLDPVVTEAAMPGGVEPEPTDPPVTDEPDPTEPPAGDGTEAAVVHGWGTPLAASDEFNYSGAPDPGKWGVYNGPGHDGNGTRDPNRVTVDGNKLVMTGLANGASAGMASQFDQQYGRWEARVRSFNTGPSGNQYHPLLIIWPESNQWPAHGEYDFLENGAPGEQCAEAFLHYPGHTPIRQEHAVETNCGAPLSEWHNVALEWDAGSLTGYIDGKQWFDFGAHDITAMPSGHLAIQLDNFFGGNMTPATYEIDWVRIYAP</sequence>
<evidence type="ECO:0000313" key="6">
    <source>
        <dbReference type="Proteomes" id="UP001519295"/>
    </source>
</evidence>
<dbReference type="Pfam" id="PF00722">
    <property type="entry name" value="Glyco_hydro_16"/>
    <property type="match status" value="1"/>
</dbReference>
<dbReference type="Proteomes" id="UP001519295">
    <property type="component" value="Unassembled WGS sequence"/>
</dbReference>
<evidence type="ECO:0000313" key="5">
    <source>
        <dbReference type="EMBL" id="MBP2370210.1"/>
    </source>
</evidence>